<dbReference type="Pfam" id="PF01554">
    <property type="entry name" value="MatE"/>
    <property type="match status" value="2"/>
</dbReference>
<proteinExistence type="predicted"/>
<feature type="transmembrane region" description="Helical" evidence="7">
    <location>
        <begin position="339"/>
        <end position="360"/>
    </location>
</feature>
<feature type="transmembrane region" description="Helical" evidence="7">
    <location>
        <begin position="308"/>
        <end position="327"/>
    </location>
</feature>
<accession>A0ABS6K9B1</accession>
<evidence type="ECO:0000313" key="9">
    <source>
        <dbReference type="Proteomes" id="UP001314681"/>
    </source>
</evidence>
<evidence type="ECO:0000256" key="4">
    <source>
        <dbReference type="ARBA" id="ARBA00022692"/>
    </source>
</evidence>
<sequence>MNEYYSFAFPINCAILTVSSKRRRSRCRVLQKILSQAIGAKNQEKTQSLIATSFLISILLSISIIAVLEAGLKPLLLLLRTPAGTFSMAYEYLSIYLLGYLSVYLYCYFTAVLRSFGNAMFQMIAMLLCTVLNALLDPLFIHFFGFGGAAAATLLSQTICLLIMLLYLFRKKLFHMRLTAFRSSYIRPIILKGIPSAFQQSIPAFSTSFLTSLVNGYGITALAAYGIAGKLETLLFYPAMALNMVLTTIVGQCIGGKRRDRARDYIRLSLLCGGLLLCILTILIVLFSPQLSALFLHSPSAARIVSQYFKIVAVGYVLNTFTNCFLGSLNGMGSPLKSMLCMILYYMLIRMPLAWLLSAVGLGLNGIWSAVLISHIIAAAAAALITTHHFRRLSF</sequence>
<dbReference type="InterPro" id="IPR052031">
    <property type="entry name" value="Membrane_Transporter-Flippase"/>
</dbReference>
<dbReference type="RefSeq" id="WP_158353779.1">
    <property type="nucleotide sequence ID" value="NZ_JAHQCX010000009.1"/>
</dbReference>
<evidence type="ECO:0000256" key="3">
    <source>
        <dbReference type="ARBA" id="ARBA00022475"/>
    </source>
</evidence>
<dbReference type="PANTHER" id="PTHR43549">
    <property type="entry name" value="MULTIDRUG RESISTANCE PROTEIN YPNP-RELATED"/>
    <property type="match status" value="1"/>
</dbReference>
<evidence type="ECO:0000256" key="1">
    <source>
        <dbReference type="ARBA" id="ARBA00004651"/>
    </source>
</evidence>
<name>A0ABS6K9B1_9FIRM</name>
<feature type="transmembrane region" description="Helical" evidence="7">
    <location>
        <begin position="209"/>
        <end position="228"/>
    </location>
</feature>
<dbReference type="NCBIfam" id="TIGR00797">
    <property type="entry name" value="matE"/>
    <property type="match status" value="1"/>
</dbReference>
<feature type="transmembrane region" description="Helical" evidence="7">
    <location>
        <begin position="49"/>
        <end position="68"/>
    </location>
</feature>
<comment type="caution">
    <text evidence="8">The sequence shown here is derived from an EMBL/GenBank/DDBJ whole genome shotgun (WGS) entry which is preliminary data.</text>
</comment>
<feature type="transmembrane region" description="Helical" evidence="7">
    <location>
        <begin position="142"/>
        <end position="169"/>
    </location>
</feature>
<protein>
    <submittedName>
        <fullName evidence="8">MATE family efflux transporter</fullName>
    </submittedName>
</protein>
<evidence type="ECO:0000256" key="2">
    <source>
        <dbReference type="ARBA" id="ARBA00022448"/>
    </source>
</evidence>
<keyword evidence="6 7" id="KW-0472">Membrane</keyword>
<feature type="transmembrane region" description="Helical" evidence="7">
    <location>
        <begin position="234"/>
        <end position="256"/>
    </location>
</feature>
<evidence type="ECO:0000313" key="8">
    <source>
        <dbReference type="EMBL" id="MBU9727092.1"/>
    </source>
</evidence>
<feature type="transmembrane region" description="Helical" evidence="7">
    <location>
        <begin position="366"/>
        <end position="385"/>
    </location>
</feature>
<feature type="transmembrane region" description="Helical" evidence="7">
    <location>
        <begin position="88"/>
        <end position="109"/>
    </location>
</feature>
<keyword evidence="9" id="KW-1185">Reference proteome</keyword>
<gene>
    <name evidence="8" type="ORF">KTH90_13810</name>
</gene>
<evidence type="ECO:0000256" key="5">
    <source>
        <dbReference type="ARBA" id="ARBA00022989"/>
    </source>
</evidence>
<dbReference type="PANTHER" id="PTHR43549:SF3">
    <property type="entry name" value="MULTIDRUG RESISTANCE PROTEIN YPNP-RELATED"/>
    <property type="match status" value="1"/>
</dbReference>
<dbReference type="InterPro" id="IPR002528">
    <property type="entry name" value="MATE_fam"/>
</dbReference>
<dbReference type="EMBL" id="JAHQCX010000009">
    <property type="protein sequence ID" value="MBU9727092.1"/>
    <property type="molecule type" value="Genomic_DNA"/>
</dbReference>
<dbReference type="Proteomes" id="UP001314681">
    <property type="component" value="Unassembled WGS sequence"/>
</dbReference>
<evidence type="ECO:0000256" key="6">
    <source>
        <dbReference type="ARBA" id="ARBA00023136"/>
    </source>
</evidence>
<organism evidence="8 9">
    <name type="scientific">Diplocloster modestus</name>
    <dbReference type="NCBI Taxonomy" id="2850322"/>
    <lineage>
        <taxon>Bacteria</taxon>
        <taxon>Bacillati</taxon>
        <taxon>Bacillota</taxon>
        <taxon>Clostridia</taxon>
        <taxon>Lachnospirales</taxon>
        <taxon>Lachnospiraceae</taxon>
        <taxon>Diplocloster</taxon>
    </lineage>
</organism>
<keyword evidence="2" id="KW-0813">Transport</keyword>
<evidence type="ECO:0000256" key="7">
    <source>
        <dbReference type="SAM" id="Phobius"/>
    </source>
</evidence>
<keyword evidence="3" id="KW-1003">Cell membrane</keyword>
<reference evidence="8 9" key="1">
    <citation type="submission" date="2021-06" db="EMBL/GenBank/DDBJ databases">
        <title>Description of novel taxa of the family Lachnospiraceae.</title>
        <authorList>
            <person name="Chaplin A.V."/>
            <person name="Sokolova S.R."/>
            <person name="Pikina A.P."/>
            <person name="Korzhanova M."/>
            <person name="Belova V."/>
            <person name="Korostin D."/>
            <person name="Efimov B.A."/>
        </authorList>
    </citation>
    <scope>NUCLEOTIDE SEQUENCE [LARGE SCALE GENOMIC DNA]</scope>
    <source>
        <strain evidence="8 9">ASD4241</strain>
    </source>
</reference>
<keyword evidence="5 7" id="KW-1133">Transmembrane helix</keyword>
<keyword evidence="4 7" id="KW-0812">Transmembrane</keyword>
<feature type="transmembrane region" description="Helical" evidence="7">
    <location>
        <begin position="116"/>
        <end position="136"/>
    </location>
</feature>
<feature type="transmembrane region" description="Helical" evidence="7">
    <location>
        <begin position="268"/>
        <end position="288"/>
    </location>
</feature>
<comment type="subcellular location">
    <subcellularLocation>
        <location evidence="1">Cell membrane</location>
        <topology evidence="1">Multi-pass membrane protein</topology>
    </subcellularLocation>
</comment>